<feature type="region of interest" description="Disordered" evidence="1">
    <location>
        <begin position="69"/>
        <end position="110"/>
    </location>
</feature>
<reference evidence="2 3" key="1">
    <citation type="journal article" date="2019" name="Emerg. Microbes Infect.">
        <title>Comprehensive subspecies identification of 175 nontuberculous mycobacteria species based on 7547 genomic profiles.</title>
        <authorList>
            <person name="Matsumoto Y."/>
            <person name="Kinjo T."/>
            <person name="Motooka D."/>
            <person name="Nabeya D."/>
            <person name="Jung N."/>
            <person name="Uechi K."/>
            <person name="Horii T."/>
            <person name="Iida T."/>
            <person name="Fujita J."/>
            <person name="Nakamura S."/>
        </authorList>
    </citation>
    <scope>NUCLEOTIDE SEQUENCE [LARGE SCALE GENOMIC DNA]</scope>
    <source>
        <strain evidence="2 3">JCM 30396</strain>
    </source>
</reference>
<feature type="region of interest" description="Disordered" evidence="1">
    <location>
        <begin position="1"/>
        <end position="27"/>
    </location>
</feature>
<evidence type="ECO:0000313" key="3">
    <source>
        <dbReference type="Proteomes" id="UP000467148"/>
    </source>
</evidence>
<organism evidence="2 3">
    <name type="scientific">Mycolicibacterium helvum</name>
    <dbReference type="NCBI Taxonomy" id="1534349"/>
    <lineage>
        <taxon>Bacteria</taxon>
        <taxon>Bacillati</taxon>
        <taxon>Actinomycetota</taxon>
        <taxon>Actinomycetes</taxon>
        <taxon>Mycobacteriales</taxon>
        <taxon>Mycobacteriaceae</taxon>
        <taxon>Mycolicibacterium</taxon>
    </lineage>
</organism>
<keyword evidence="3" id="KW-1185">Reference proteome</keyword>
<accession>A0A7I7T162</accession>
<feature type="compositionally biased region" description="Basic and acidic residues" evidence="1">
    <location>
        <begin position="8"/>
        <end position="27"/>
    </location>
</feature>
<sequence length="110" mass="12811">MTENEYNEPSRDPLWKQASTDRESAEREAAFLTWWETHGQPYEAAVIANGDTPWTADIEQRRELFMRRYQRSEPPKGLLTDPRQPEKRVAGAVRHPQRLSPTTRMEDTAA</sequence>
<name>A0A7I7T162_9MYCO</name>
<protein>
    <submittedName>
        <fullName evidence="2">Uncharacterized protein</fullName>
    </submittedName>
</protein>
<proteinExistence type="predicted"/>
<dbReference type="Proteomes" id="UP000467148">
    <property type="component" value="Chromosome"/>
</dbReference>
<dbReference type="EMBL" id="AP022596">
    <property type="protein sequence ID" value="BBY62189.1"/>
    <property type="molecule type" value="Genomic_DNA"/>
</dbReference>
<evidence type="ECO:0000313" key="2">
    <source>
        <dbReference type="EMBL" id="BBY62189.1"/>
    </source>
</evidence>
<dbReference type="KEGG" id="mhev:MHEL_04320"/>
<gene>
    <name evidence="2" type="ORF">MHEL_04320</name>
</gene>
<evidence type="ECO:0000256" key="1">
    <source>
        <dbReference type="SAM" id="MobiDB-lite"/>
    </source>
</evidence>
<dbReference type="AlphaFoldDB" id="A0A7I7T162"/>
<dbReference type="RefSeq" id="WP_179968475.1">
    <property type="nucleotide sequence ID" value="NZ_AP022596.1"/>
</dbReference>